<accession>A0A9N9AMM5</accession>
<dbReference type="SUPFAM" id="SSF47576">
    <property type="entry name" value="Calponin-homology domain, CH-domain"/>
    <property type="match status" value="1"/>
</dbReference>
<keyword evidence="6" id="KW-1185">Reference proteome</keyword>
<comment type="caution">
    <text evidence="5">The sequence shown here is derived from an EMBL/GenBank/DDBJ whole genome shotgun (WGS) entry which is preliminary data.</text>
</comment>
<dbReference type="PANTHER" id="PTHR11915">
    <property type="entry name" value="SPECTRIN/FILAMIN RELATED CYTOSKELETAL PROTEIN"/>
    <property type="match status" value="1"/>
</dbReference>
<dbReference type="InterPro" id="IPR036872">
    <property type="entry name" value="CH_dom_sf"/>
</dbReference>
<feature type="compositionally biased region" description="Low complexity" evidence="3">
    <location>
        <begin position="340"/>
        <end position="349"/>
    </location>
</feature>
<keyword evidence="2" id="KW-0009">Actin-binding</keyword>
<dbReference type="EMBL" id="CAJVPS010001326">
    <property type="protein sequence ID" value="CAG8533828.1"/>
    <property type="molecule type" value="Genomic_DNA"/>
</dbReference>
<feature type="domain" description="Calponin-homology (CH)" evidence="4">
    <location>
        <begin position="452"/>
        <end position="583"/>
    </location>
</feature>
<dbReference type="InterPro" id="IPR001589">
    <property type="entry name" value="Actinin_actin-bd_CS"/>
</dbReference>
<reference evidence="5" key="1">
    <citation type="submission" date="2021-06" db="EMBL/GenBank/DDBJ databases">
        <authorList>
            <person name="Kallberg Y."/>
            <person name="Tangrot J."/>
            <person name="Rosling A."/>
        </authorList>
    </citation>
    <scope>NUCLEOTIDE SEQUENCE</scope>
    <source>
        <strain evidence="5">FL130A</strain>
    </source>
</reference>
<protein>
    <submittedName>
        <fullName evidence="5">7388_t:CDS:1</fullName>
    </submittedName>
</protein>
<feature type="region of interest" description="Disordered" evidence="3">
    <location>
        <begin position="331"/>
        <end position="452"/>
    </location>
</feature>
<feature type="compositionally biased region" description="Low complexity" evidence="3">
    <location>
        <begin position="694"/>
        <end position="705"/>
    </location>
</feature>
<sequence>MSQEQTAPQSPSSNKPRRRSSFIKQWDKTTTVVNVKQKFYTVSTDRYTPAQKATFTKWVNIQLRTIPLDDENASKIPEITAIDQDFRDGKRLIQLLHALHPNDQDLPKPERGKTRHHYVANVTKVLKFLETKLDDSGLAALKAIGPVDIVDGNVKLTLGLLWLMIAKHQQLSQIFEVEEERAGEEEELFGENEYLLKESENTYWPEGSVSSPTLVTSPIWDKFSDPQPSSPKSPYVTHNDLYDRIVLFENQVTQTQEQLQEQQEQLRKQEMMRKHPLYSEKSKDKLNRLLEESDQMFEELIEREETNWQEIQGQSKNEAAQLKRTNIESLPPLKIPAHNTQQSSTSSSSITLEEHQDTKAIEHPSSNISEQNDEFRSQSSSRDSSLTGVTSISSKEISELIGESSKSTTKVIRADKRMSAPLGSLPSRKSVRPQSTRFQTLHKHQRSNSTPPTSNSWLIFWLNMQLVDYGSQLPATVYPIEEFNSMNNGLLLASLIHSHNKDWLPEYSELIKEGTTGDAEDIREKAKIGLSKCFAILEEKMNIPIPKMLVELLIASENSIEGNEEKINAAWSTYVSEIFLTMTGKIKREKPQLSSVHESGESLSEELSQTISPDDKFLEQKTKEIATQTSIRILPPKRRPVIREPSMAPQISIVSALWEWTLSWMLSDNENTDIYDDYYDKSEHRLNNYHEKSSFSGTNDSSSTTNIQTNNHNQMLNEDSRSANKRIDEGSYVSLQLLTSVEQPSLSTYWD</sequence>
<dbReference type="SMART" id="SM00033">
    <property type="entry name" value="CH"/>
    <property type="match status" value="1"/>
</dbReference>
<name>A0A9N9AMM5_9GLOM</name>
<dbReference type="PROSITE" id="PS00019">
    <property type="entry name" value="ACTININ_1"/>
    <property type="match status" value="1"/>
</dbReference>
<dbReference type="AlphaFoldDB" id="A0A9N9AMM5"/>
<dbReference type="OrthoDB" id="10017054at2759"/>
<evidence type="ECO:0000256" key="2">
    <source>
        <dbReference type="ARBA" id="ARBA00023203"/>
    </source>
</evidence>
<feature type="region of interest" description="Disordered" evidence="3">
    <location>
        <begin position="590"/>
        <end position="616"/>
    </location>
</feature>
<feature type="compositionally biased region" description="Low complexity" evidence="3">
    <location>
        <begin position="593"/>
        <end position="608"/>
    </location>
</feature>
<keyword evidence="1" id="KW-0677">Repeat</keyword>
<dbReference type="Proteomes" id="UP000789508">
    <property type="component" value="Unassembled WGS sequence"/>
</dbReference>
<feature type="region of interest" description="Disordered" evidence="3">
    <location>
        <begin position="1"/>
        <end position="23"/>
    </location>
</feature>
<organism evidence="5 6">
    <name type="scientific">Ambispora leptoticha</name>
    <dbReference type="NCBI Taxonomy" id="144679"/>
    <lineage>
        <taxon>Eukaryota</taxon>
        <taxon>Fungi</taxon>
        <taxon>Fungi incertae sedis</taxon>
        <taxon>Mucoromycota</taxon>
        <taxon>Glomeromycotina</taxon>
        <taxon>Glomeromycetes</taxon>
        <taxon>Archaeosporales</taxon>
        <taxon>Ambisporaceae</taxon>
        <taxon>Ambispora</taxon>
    </lineage>
</organism>
<gene>
    <name evidence="5" type="ORF">ALEPTO_LOCUS5071</name>
</gene>
<dbReference type="Gene3D" id="1.10.418.10">
    <property type="entry name" value="Calponin-like domain"/>
    <property type="match status" value="2"/>
</dbReference>
<dbReference type="Pfam" id="PF00307">
    <property type="entry name" value="CH"/>
    <property type="match status" value="1"/>
</dbReference>
<evidence type="ECO:0000259" key="4">
    <source>
        <dbReference type="PROSITE" id="PS50021"/>
    </source>
</evidence>
<dbReference type="GO" id="GO:0003779">
    <property type="term" value="F:actin binding"/>
    <property type="evidence" value="ECO:0007669"/>
    <property type="project" value="UniProtKB-KW"/>
</dbReference>
<evidence type="ECO:0000256" key="3">
    <source>
        <dbReference type="SAM" id="MobiDB-lite"/>
    </source>
</evidence>
<evidence type="ECO:0000313" key="5">
    <source>
        <dbReference type="EMBL" id="CAG8533828.1"/>
    </source>
</evidence>
<dbReference type="InterPro" id="IPR001715">
    <property type="entry name" value="CH_dom"/>
</dbReference>
<feature type="compositionally biased region" description="Polar residues" evidence="3">
    <location>
        <begin position="706"/>
        <end position="716"/>
    </location>
</feature>
<evidence type="ECO:0000313" key="6">
    <source>
        <dbReference type="Proteomes" id="UP000789508"/>
    </source>
</evidence>
<proteinExistence type="predicted"/>
<evidence type="ECO:0000256" key="1">
    <source>
        <dbReference type="ARBA" id="ARBA00022737"/>
    </source>
</evidence>
<dbReference type="PROSITE" id="PS50021">
    <property type="entry name" value="CH"/>
    <property type="match status" value="2"/>
</dbReference>
<feature type="compositionally biased region" description="Basic and acidic residues" evidence="3">
    <location>
        <begin position="352"/>
        <end position="362"/>
    </location>
</feature>
<feature type="region of interest" description="Disordered" evidence="3">
    <location>
        <begin position="690"/>
        <end position="716"/>
    </location>
</feature>
<feature type="compositionally biased region" description="Polar residues" evidence="3">
    <location>
        <begin position="386"/>
        <end position="395"/>
    </location>
</feature>
<feature type="compositionally biased region" description="Basic and acidic residues" evidence="3">
    <location>
        <begin position="264"/>
        <end position="284"/>
    </location>
</feature>
<feature type="region of interest" description="Disordered" evidence="3">
    <location>
        <begin position="260"/>
        <end position="284"/>
    </location>
</feature>
<feature type="domain" description="Calponin-homology (CH)" evidence="4">
    <location>
        <begin position="49"/>
        <end position="169"/>
    </location>
</feature>